<reference evidence="1 2" key="1">
    <citation type="journal article" date="2020" name="bioRxiv">
        <title>Sequence and annotation of 42 cannabis genomes reveals extensive copy number variation in cannabinoid synthesis and pathogen resistance genes.</title>
        <authorList>
            <person name="Mckernan K.J."/>
            <person name="Helbert Y."/>
            <person name="Kane L.T."/>
            <person name="Ebling H."/>
            <person name="Zhang L."/>
            <person name="Liu B."/>
            <person name="Eaton Z."/>
            <person name="Mclaughlin S."/>
            <person name="Kingan S."/>
            <person name="Baybayan P."/>
            <person name="Concepcion G."/>
            <person name="Jordan M."/>
            <person name="Riva A."/>
            <person name="Barbazuk W."/>
            <person name="Harkins T."/>
        </authorList>
    </citation>
    <scope>NUCLEOTIDE SEQUENCE [LARGE SCALE GENOMIC DNA]</scope>
    <source>
        <strain evidence="2">cv. Jamaican Lion 4</strain>
        <tissue evidence="1">Leaf</tissue>
    </source>
</reference>
<evidence type="ECO:0000313" key="2">
    <source>
        <dbReference type="Proteomes" id="UP000525078"/>
    </source>
</evidence>
<dbReference type="AlphaFoldDB" id="A0A7J6H471"/>
<name>A0A7J6H471_CANSA</name>
<gene>
    <name evidence="1" type="ORF">F8388_002959</name>
</gene>
<organism evidence="1 2">
    <name type="scientific">Cannabis sativa</name>
    <name type="common">Hemp</name>
    <name type="synonym">Marijuana</name>
    <dbReference type="NCBI Taxonomy" id="3483"/>
    <lineage>
        <taxon>Eukaryota</taxon>
        <taxon>Viridiplantae</taxon>
        <taxon>Streptophyta</taxon>
        <taxon>Embryophyta</taxon>
        <taxon>Tracheophyta</taxon>
        <taxon>Spermatophyta</taxon>
        <taxon>Magnoliopsida</taxon>
        <taxon>eudicotyledons</taxon>
        <taxon>Gunneridae</taxon>
        <taxon>Pentapetalae</taxon>
        <taxon>rosids</taxon>
        <taxon>fabids</taxon>
        <taxon>Rosales</taxon>
        <taxon>Cannabaceae</taxon>
        <taxon>Cannabis</taxon>
    </lineage>
</organism>
<accession>A0A7J6H471</accession>
<dbReference type="Proteomes" id="UP000525078">
    <property type="component" value="Unassembled WGS sequence"/>
</dbReference>
<dbReference type="EMBL" id="JAATIP010000030">
    <property type="protein sequence ID" value="KAF4390017.1"/>
    <property type="molecule type" value="Genomic_DNA"/>
</dbReference>
<sequence length="121" mass="13466">MVINTILIENAQSEENVSMAEVSAKSLEHHEELEEKIESKRNHLKELNSQLSMVFVVNVLNLQAVNSYSTIGTKEAKSSLNEVRTEEPLVSFSTCVTFDAAGVDENCYLLPQYSSDISEVV</sequence>
<protein>
    <submittedName>
        <fullName evidence="1">Uncharacterized protein</fullName>
    </submittedName>
</protein>
<proteinExistence type="predicted"/>
<evidence type="ECO:0000313" key="1">
    <source>
        <dbReference type="EMBL" id="KAF4390017.1"/>
    </source>
</evidence>
<comment type="caution">
    <text evidence="1">The sequence shown here is derived from an EMBL/GenBank/DDBJ whole genome shotgun (WGS) entry which is preliminary data.</text>
</comment>